<dbReference type="AlphaFoldDB" id="X1KLS8"/>
<evidence type="ECO:0000313" key="1">
    <source>
        <dbReference type="EMBL" id="GAI07633.1"/>
    </source>
</evidence>
<gene>
    <name evidence="1" type="ORF">S06H3_19634</name>
</gene>
<comment type="caution">
    <text evidence="1">The sequence shown here is derived from an EMBL/GenBank/DDBJ whole genome shotgun (WGS) entry which is preliminary data.</text>
</comment>
<sequence>QPLEYWLFNVIAVINEVICDISKRLNQILDEVSKDVC</sequence>
<accession>X1KLS8</accession>
<protein>
    <submittedName>
        <fullName evidence="1">Uncharacterized protein</fullName>
    </submittedName>
</protein>
<dbReference type="EMBL" id="BARV01010071">
    <property type="protein sequence ID" value="GAI07633.1"/>
    <property type="molecule type" value="Genomic_DNA"/>
</dbReference>
<feature type="non-terminal residue" evidence="1">
    <location>
        <position position="1"/>
    </location>
</feature>
<name>X1KLS8_9ZZZZ</name>
<reference evidence="1" key="1">
    <citation type="journal article" date="2014" name="Front. Microbiol.">
        <title>High frequency of phylogenetically diverse reductive dehalogenase-homologous genes in deep subseafloor sedimentary metagenomes.</title>
        <authorList>
            <person name="Kawai M."/>
            <person name="Futagami T."/>
            <person name="Toyoda A."/>
            <person name="Takaki Y."/>
            <person name="Nishi S."/>
            <person name="Hori S."/>
            <person name="Arai W."/>
            <person name="Tsubouchi T."/>
            <person name="Morono Y."/>
            <person name="Uchiyama I."/>
            <person name="Ito T."/>
            <person name="Fujiyama A."/>
            <person name="Inagaki F."/>
            <person name="Takami H."/>
        </authorList>
    </citation>
    <scope>NUCLEOTIDE SEQUENCE</scope>
    <source>
        <strain evidence="1">Expedition CK06-06</strain>
    </source>
</reference>
<organism evidence="1">
    <name type="scientific">marine sediment metagenome</name>
    <dbReference type="NCBI Taxonomy" id="412755"/>
    <lineage>
        <taxon>unclassified sequences</taxon>
        <taxon>metagenomes</taxon>
        <taxon>ecological metagenomes</taxon>
    </lineage>
</organism>
<proteinExistence type="predicted"/>